<sequence length="317" mass="37766">MKKKLLFIAPDYYGFNEVVLQGLKEYSDYEVEHLVSNFKYKYKNRREKIHNFFLKTFSGRNLKKEKKEAYIREILNRYQGYDVLLINAPYTLSDEQLDTVLKNTKFSIAIFWDSIEKIPMQKKYLDKFDVIYSFEPDDCKKYHLKSITNFFFAESDSHNSLYDVCYLATFDDRIKETELIFKYFEENGISAKGQIFVHTPKKISIKNVEVIEKIIPFSKSYQFYLKGNIILDIAHPHQKGLSFRPYEAMGLRKKLITTNKDIANYDFYNPNNIFIIDDVYNIHIPTDFITSNYQEANPAIREKYHIKNWIKSILYGN</sequence>
<dbReference type="AlphaFoldDB" id="A0A250F3J5"/>
<dbReference type="Proteomes" id="UP000217334">
    <property type="component" value="Chromosome"/>
</dbReference>
<evidence type="ECO:0000313" key="1">
    <source>
        <dbReference type="EMBL" id="ATA79719.1"/>
    </source>
</evidence>
<proteinExistence type="predicted"/>
<gene>
    <name evidence="1" type="ORF">CGC59_08550</name>
</gene>
<evidence type="ECO:0000313" key="2">
    <source>
        <dbReference type="Proteomes" id="UP000217334"/>
    </source>
</evidence>
<accession>A0A250F3J5</accession>
<name>A0A250F3J5_CAPSP</name>
<dbReference type="EMBL" id="CP022383">
    <property type="protein sequence ID" value="ATA79719.1"/>
    <property type="molecule type" value="Genomic_DNA"/>
</dbReference>
<organism evidence="1 2">
    <name type="scientific">Capnocytophaga sputigena</name>
    <dbReference type="NCBI Taxonomy" id="1019"/>
    <lineage>
        <taxon>Bacteria</taxon>
        <taxon>Pseudomonadati</taxon>
        <taxon>Bacteroidota</taxon>
        <taxon>Flavobacteriia</taxon>
        <taxon>Flavobacteriales</taxon>
        <taxon>Flavobacteriaceae</taxon>
        <taxon>Capnocytophaga</taxon>
    </lineage>
</organism>
<protein>
    <submittedName>
        <fullName evidence="1">Lipopolysaccharide core biosynthesis protein rfaS</fullName>
    </submittedName>
</protein>
<dbReference type="RefSeq" id="WP_095901591.1">
    <property type="nucleotide sequence ID" value="NZ_CP022383.1"/>
</dbReference>
<reference evidence="2" key="1">
    <citation type="submission" date="2017-06" db="EMBL/GenBank/DDBJ databases">
        <title>Capnocytophaga spp. assemblies.</title>
        <authorList>
            <person name="Gulvik C.A."/>
        </authorList>
    </citation>
    <scope>NUCLEOTIDE SEQUENCE [LARGE SCALE GENOMIC DNA]</scope>
    <source>
        <strain evidence="2">H4486</strain>
    </source>
</reference>